<dbReference type="PRINTS" id="PR00727">
    <property type="entry name" value="LEADERPTASE"/>
</dbReference>
<dbReference type="EC" id="3.4.21.89" evidence="3 6"/>
<comment type="subcellular location">
    <subcellularLocation>
        <location evidence="2">Cell membrane</location>
        <topology evidence="2">Single-pass type II membrane protein</topology>
    </subcellularLocation>
    <subcellularLocation>
        <location evidence="6">Membrane</location>
        <topology evidence="6">Single-pass type II membrane protein</topology>
    </subcellularLocation>
</comment>
<evidence type="ECO:0000256" key="4">
    <source>
        <dbReference type="ARBA" id="ARBA00022801"/>
    </source>
</evidence>
<keyword evidence="6" id="KW-1133">Transmembrane helix</keyword>
<evidence type="ECO:0000256" key="6">
    <source>
        <dbReference type="RuleBase" id="RU362042"/>
    </source>
</evidence>
<comment type="similarity">
    <text evidence="6">Belongs to the peptidase S26 family.</text>
</comment>
<gene>
    <name evidence="8" type="primary">lepB</name>
    <name evidence="8" type="ORF">P7H00_08000</name>
    <name evidence="9" type="ORF">P7H46_09250</name>
</gene>
<keyword evidence="4 6" id="KW-0378">Hydrolase</keyword>
<dbReference type="RefSeq" id="WP_067627154.1">
    <property type="nucleotide sequence ID" value="NZ_BAAAXL010000006.1"/>
</dbReference>
<keyword evidence="11" id="KW-1185">Reference proteome</keyword>
<evidence type="ECO:0000313" key="8">
    <source>
        <dbReference type="EMBL" id="MDT2737068.1"/>
    </source>
</evidence>
<dbReference type="GO" id="GO:0009003">
    <property type="term" value="F:signal peptidase activity"/>
    <property type="evidence" value="ECO:0007669"/>
    <property type="project" value="UniProtKB-EC"/>
</dbReference>
<dbReference type="PROSITE" id="PS00760">
    <property type="entry name" value="SPASE_I_2"/>
    <property type="match status" value="1"/>
</dbReference>
<feature type="active site" evidence="5">
    <location>
        <position position="41"/>
    </location>
</feature>
<evidence type="ECO:0000259" key="7">
    <source>
        <dbReference type="Pfam" id="PF10502"/>
    </source>
</evidence>
<evidence type="ECO:0000313" key="10">
    <source>
        <dbReference type="Proteomes" id="UP001180842"/>
    </source>
</evidence>
<dbReference type="PANTHER" id="PTHR43390">
    <property type="entry name" value="SIGNAL PEPTIDASE I"/>
    <property type="match status" value="1"/>
</dbReference>
<keyword evidence="6" id="KW-0812">Transmembrane</keyword>
<feature type="active site" evidence="5">
    <location>
        <position position="78"/>
    </location>
</feature>
<dbReference type="GO" id="GO:0006465">
    <property type="term" value="P:signal peptide processing"/>
    <property type="evidence" value="ECO:0007669"/>
    <property type="project" value="InterPro"/>
</dbReference>
<feature type="domain" description="Peptidase S26" evidence="7">
    <location>
        <begin position="14"/>
        <end position="173"/>
    </location>
</feature>
<evidence type="ECO:0000256" key="3">
    <source>
        <dbReference type="ARBA" id="ARBA00013208"/>
    </source>
</evidence>
<dbReference type="EMBL" id="JARQAI010000009">
    <property type="protein sequence ID" value="MDT2737068.1"/>
    <property type="molecule type" value="Genomic_DNA"/>
</dbReference>
<dbReference type="GO" id="GO:0004252">
    <property type="term" value="F:serine-type endopeptidase activity"/>
    <property type="evidence" value="ECO:0007669"/>
    <property type="project" value="InterPro"/>
</dbReference>
<dbReference type="EMBL" id="JARQAZ010000007">
    <property type="protein sequence ID" value="MDT2771023.1"/>
    <property type="molecule type" value="Genomic_DNA"/>
</dbReference>
<feature type="transmembrane region" description="Helical" evidence="6">
    <location>
        <begin position="12"/>
        <end position="33"/>
    </location>
</feature>
<dbReference type="InterPro" id="IPR036286">
    <property type="entry name" value="LexA/Signal_pep-like_sf"/>
</dbReference>
<accession>A0AAE4I1X4</accession>
<evidence type="ECO:0000256" key="5">
    <source>
        <dbReference type="PIRSR" id="PIRSR600223-1"/>
    </source>
</evidence>
<dbReference type="CDD" id="cd06530">
    <property type="entry name" value="S26_SPase_I"/>
    <property type="match status" value="1"/>
</dbReference>
<dbReference type="Proteomes" id="UP001180842">
    <property type="component" value="Unassembled WGS sequence"/>
</dbReference>
<dbReference type="Proteomes" id="UP001269061">
    <property type="component" value="Unassembled WGS sequence"/>
</dbReference>
<protein>
    <recommendedName>
        <fullName evidence="3 6">Signal peptidase I</fullName>
        <ecNumber evidence="3 6">3.4.21.89</ecNumber>
    </recommendedName>
</protein>
<dbReference type="AlphaFoldDB" id="A0AAE4I1X4"/>
<dbReference type="Gene3D" id="2.10.109.10">
    <property type="entry name" value="Umud Fragment, subunit A"/>
    <property type="match status" value="1"/>
</dbReference>
<evidence type="ECO:0000313" key="11">
    <source>
        <dbReference type="Proteomes" id="UP001269061"/>
    </source>
</evidence>
<name>A0AAE4I1X4_9ENTE</name>
<keyword evidence="6" id="KW-0472">Membrane</keyword>
<organism evidence="8 10">
    <name type="scientific">Enterococcus pseudoavium</name>
    <dbReference type="NCBI Taxonomy" id="44007"/>
    <lineage>
        <taxon>Bacteria</taxon>
        <taxon>Bacillati</taxon>
        <taxon>Bacillota</taxon>
        <taxon>Bacilli</taxon>
        <taxon>Lactobacillales</taxon>
        <taxon>Enterococcaceae</taxon>
        <taxon>Enterococcus</taxon>
    </lineage>
</organism>
<proteinExistence type="inferred from homology"/>
<reference evidence="8 11" key="1">
    <citation type="submission" date="2023-03" db="EMBL/GenBank/DDBJ databases">
        <authorList>
            <person name="Shen W."/>
            <person name="Cai J."/>
        </authorList>
    </citation>
    <scope>NUCLEOTIDE SEQUENCE</scope>
    <source>
        <strain evidence="8">P69-2</strain>
        <strain evidence="9 11">Y59</strain>
    </source>
</reference>
<dbReference type="PANTHER" id="PTHR43390:SF8">
    <property type="entry name" value="SIGNAL PEPTIDASE I"/>
    <property type="match status" value="1"/>
</dbReference>
<dbReference type="InterPro" id="IPR019757">
    <property type="entry name" value="Pept_S26A_signal_pept_1_Lys-AS"/>
</dbReference>
<dbReference type="PROSITE" id="PS00761">
    <property type="entry name" value="SPASE_I_3"/>
    <property type="match status" value="1"/>
</dbReference>
<dbReference type="NCBIfam" id="TIGR02227">
    <property type="entry name" value="sigpep_I_bact"/>
    <property type="match status" value="1"/>
</dbReference>
<dbReference type="GO" id="GO:0005886">
    <property type="term" value="C:plasma membrane"/>
    <property type="evidence" value="ECO:0007669"/>
    <property type="project" value="UniProtKB-SubCell"/>
</dbReference>
<sequence length="182" mass="20944">MKKLLTRAHLWLGIKYFLIALFVGVIIRGFLLIPVPVTGNSMNQTLAQGDMVLMEKFSKVRRFDVIVFQQPDGTIYIKRVIGLPGDDIRYEKDQLYINNQKVGEPFLTNNRNHDHQVSPYTTDFQLEELIGEKRLPKNEYFVLGDNRRVSKDSRSFGTVESSDILGKAQAVYFPLKHIKLIS</sequence>
<dbReference type="InterPro" id="IPR000223">
    <property type="entry name" value="Pept_S26A_signal_pept_1"/>
</dbReference>
<comment type="catalytic activity">
    <reaction evidence="1 6">
        <text>Cleavage of hydrophobic, N-terminal signal or leader sequences from secreted and periplasmic proteins.</text>
        <dbReference type="EC" id="3.4.21.89"/>
    </reaction>
</comment>
<keyword evidence="6" id="KW-0645">Protease</keyword>
<evidence type="ECO:0000256" key="2">
    <source>
        <dbReference type="ARBA" id="ARBA00004401"/>
    </source>
</evidence>
<comment type="caution">
    <text evidence="8">The sequence shown here is derived from an EMBL/GenBank/DDBJ whole genome shotgun (WGS) entry which is preliminary data.</text>
</comment>
<evidence type="ECO:0000256" key="1">
    <source>
        <dbReference type="ARBA" id="ARBA00000677"/>
    </source>
</evidence>
<dbReference type="InterPro" id="IPR019533">
    <property type="entry name" value="Peptidase_S26"/>
</dbReference>
<dbReference type="SUPFAM" id="SSF51306">
    <property type="entry name" value="LexA/Signal peptidase"/>
    <property type="match status" value="1"/>
</dbReference>
<evidence type="ECO:0000313" key="9">
    <source>
        <dbReference type="EMBL" id="MDT2771023.1"/>
    </source>
</evidence>
<dbReference type="Pfam" id="PF10502">
    <property type="entry name" value="Peptidase_S26"/>
    <property type="match status" value="1"/>
</dbReference>
<dbReference type="InterPro" id="IPR019758">
    <property type="entry name" value="Pept_S26A_signal_pept_1_CS"/>
</dbReference>